<accession>A0ABR9GB88</accession>
<feature type="transmembrane region" description="Helical" evidence="7">
    <location>
        <begin position="319"/>
        <end position="341"/>
    </location>
</feature>
<protein>
    <submittedName>
        <fullName evidence="10">ABC transporter permease</fullName>
    </submittedName>
</protein>
<gene>
    <name evidence="10" type="ORF">IGX34_13210</name>
</gene>
<dbReference type="InterPro" id="IPR050250">
    <property type="entry name" value="Macrolide_Exporter_MacB"/>
</dbReference>
<feature type="transmembrane region" description="Helical" evidence="7">
    <location>
        <begin position="413"/>
        <end position="433"/>
    </location>
</feature>
<keyword evidence="3 7" id="KW-0812">Transmembrane</keyword>
<evidence type="ECO:0000256" key="2">
    <source>
        <dbReference type="ARBA" id="ARBA00022475"/>
    </source>
</evidence>
<comment type="caution">
    <text evidence="10">The sequence shown here is derived from an EMBL/GenBank/DDBJ whole genome shotgun (WGS) entry which is preliminary data.</text>
</comment>
<comment type="similarity">
    <text evidence="6">Belongs to the ABC-4 integral membrane protein family.</text>
</comment>
<evidence type="ECO:0000313" key="11">
    <source>
        <dbReference type="Proteomes" id="UP000651010"/>
    </source>
</evidence>
<dbReference type="InterPro" id="IPR003838">
    <property type="entry name" value="ABC3_permease_C"/>
</dbReference>
<feature type="transmembrane region" description="Helical" evidence="7">
    <location>
        <begin position="678"/>
        <end position="703"/>
    </location>
</feature>
<sequence length="804" mass="86897">MMMRELSSAWRRLCRRPGYAALSVAVLGIGLGAVLFLFGLVDSMVLRPLPFPQSQRLMAMGYANLDGTGLSDMSAAEFLPLRAGMHSFESSGAYSELMVDVDTGTRAVTHVGTRVSASVLPMLGVQPLLGRLTSEQDDQPGAPLVALLGETLWRHDFNADPAVIGRKLRINGEWATVIGVLPKTFAFPFVTDIWLPQPLQAGSDLDVETIGLLKPGISLVQARDEWAALASHLGSSLRGQRAGRHLVMKPLVMRFMDEHIRSYIWLMFAAGVMVLLLACANVANLQLVQTLNRGRELALRSALGASQGRLLRAQWAECLLVSGAAYAVALLITHFGFRWFVDMLVSNDTAPPYFLHFRIDPRLFAFGAIAALLTTVLAGLLPTWHVSRSQLQDALRDGDRAVTGGIFARTAKALVVVEIAFTVILLVGAGTFVRGLERVLAQPIGSGSDPAHVLTASVQLLPALYPDDDAQLRYFERLAERLRAAPGVLDASVANTVPDAELGSHEFVAAYGQARTADGYQRAQMGVVDEHFASTYGLKLLAGRFFDVQDRHRHELLAVVDQRLAQALWPGRSAVGQQLVLHPEDPDPQTLQVIGVVAPLQLDGTLQTALPSFMRPLWQVPLSYARIAVHTREAAVAYAPSLTRMAHELDAATPLYAFRTQAHAIAIARIKLTIMIQVFSAVGLIALILAAAGLYGVLSFAVAQRTHELGILGIRRAIGASHLAIVGHVGRQLVFQLGLGLAIGVGLALPWSALLANEQLHTQGYDLQVFVPVLVVIVLVAMGASLLPLWRALAVQPVVALRHE</sequence>
<evidence type="ECO:0000256" key="5">
    <source>
        <dbReference type="ARBA" id="ARBA00023136"/>
    </source>
</evidence>
<evidence type="ECO:0000256" key="7">
    <source>
        <dbReference type="SAM" id="Phobius"/>
    </source>
</evidence>
<dbReference type="InterPro" id="IPR025857">
    <property type="entry name" value="MacB_PCD"/>
</dbReference>
<dbReference type="EMBL" id="JACZZA010000008">
    <property type="protein sequence ID" value="MBE1161338.1"/>
    <property type="molecule type" value="Genomic_DNA"/>
</dbReference>
<dbReference type="RefSeq" id="WP_192556197.1">
    <property type="nucleotide sequence ID" value="NZ_JACZZA010000008.1"/>
</dbReference>
<comment type="subcellular location">
    <subcellularLocation>
        <location evidence="1">Cell membrane</location>
        <topology evidence="1">Multi-pass membrane protein</topology>
    </subcellularLocation>
</comment>
<feature type="transmembrane region" description="Helical" evidence="7">
    <location>
        <begin position="733"/>
        <end position="757"/>
    </location>
</feature>
<feature type="domain" description="ABC3 transporter permease C-terminal" evidence="8">
    <location>
        <begin position="269"/>
        <end position="390"/>
    </location>
</feature>
<evidence type="ECO:0000256" key="3">
    <source>
        <dbReference type="ARBA" id="ARBA00022692"/>
    </source>
</evidence>
<feature type="transmembrane region" description="Helical" evidence="7">
    <location>
        <begin position="362"/>
        <end position="381"/>
    </location>
</feature>
<evidence type="ECO:0000313" key="10">
    <source>
        <dbReference type="EMBL" id="MBE1161338.1"/>
    </source>
</evidence>
<dbReference type="InterPro" id="IPR017800">
    <property type="entry name" value="ADOP"/>
</dbReference>
<dbReference type="NCBIfam" id="TIGR03434">
    <property type="entry name" value="ADOP"/>
    <property type="match status" value="1"/>
</dbReference>
<dbReference type="PANTHER" id="PTHR30572:SF4">
    <property type="entry name" value="ABC TRANSPORTER PERMEASE YTRF"/>
    <property type="match status" value="1"/>
</dbReference>
<feature type="domain" description="MacB-like periplasmic core" evidence="9">
    <location>
        <begin position="21"/>
        <end position="227"/>
    </location>
</feature>
<dbReference type="PANTHER" id="PTHR30572">
    <property type="entry name" value="MEMBRANE COMPONENT OF TRANSPORTER-RELATED"/>
    <property type="match status" value="1"/>
</dbReference>
<organism evidence="10 11">
    <name type="scientific">Dyella acidiphila</name>
    <dbReference type="NCBI Taxonomy" id="2775866"/>
    <lineage>
        <taxon>Bacteria</taxon>
        <taxon>Pseudomonadati</taxon>
        <taxon>Pseudomonadota</taxon>
        <taxon>Gammaproteobacteria</taxon>
        <taxon>Lysobacterales</taxon>
        <taxon>Rhodanobacteraceae</taxon>
        <taxon>Dyella</taxon>
    </lineage>
</organism>
<keyword evidence="5 7" id="KW-0472">Membrane</keyword>
<feature type="transmembrane region" description="Helical" evidence="7">
    <location>
        <begin position="20"/>
        <end position="41"/>
    </location>
</feature>
<dbReference type="Pfam" id="PF02687">
    <property type="entry name" value="FtsX"/>
    <property type="match status" value="2"/>
</dbReference>
<keyword evidence="4 7" id="KW-1133">Transmembrane helix</keyword>
<evidence type="ECO:0000256" key="6">
    <source>
        <dbReference type="ARBA" id="ARBA00038076"/>
    </source>
</evidence>
<reference evidence="10 11" key="1">
    <citation type="submission" date="2020-09" db="EMBL/GenBank/DDBJ databases">
        <title>Dyella sp. 7MK23 isolated from forest soil.</title>
        <authorList>
            <person name="Fu J."/>
        </authorList>
    </citation>
    <scope>NUCLEOTIDE SEQUENCE [LARGE SCALE GENOMIC DNA]</scope>
    <source>
        <strain evidence="10 11">7MK23</strain>
    </source>
</reference>
<feature type="transmembrane region" description="Helical" evidence="7">
    <location>
        <begin position="769"/>
        <end position="790"/>
    </location>
</feature>
<evidence type="ECO:0000259" key="9">
    <source>
        <dbReference type="Pfam" id="PF12704"/>
    </source>
</evidence>
<evidence type="ECO:0000256" key="1">
    <source>
        <dbReference type="ARBA" id="ARBA00004651"/>
    </source>
</evidence>
<dbReference type="Pfam" id="PF12704">
    <property type="entry name" value="MacB_PCD"/>
    <property type="match status" value="2"/>
</dbReference>
<name>A0ABR9GB88_9GAMM</name>
<keyword evidence="2" id="KW-1003">Cell membrane</keyword>
<feature type="domain" description="ABC3 transporter permease C-terminal" evidence="8">
    <location>
        <begin position="682"/>
        <end position="796"/>
    </location>
</feature>
<evidence type="ECO:0000256" key="4">
    <source>
        <dbReference type="ARBA" id="ARBA00022989"/>
    </source>
</evidence>
<feature type="domain" description="MacB-like periplasmic core" evidence="9">
    <location>
        <begin position="416"/>
        <end position="605"/>
    </location>
</feature>
<keyword evidence="11" id="KW-1185">Reference proteome</keyword>
<evidence type="ECO:0000259" key="8">
    <source>
        <dbReference type="Pfam" id="PF02687"/>
    </source>
</evidence>
<dbReference type="Proteomes" id="UP000651010">
    <property type="component" value="Unassembled WGS sequence"/>
</dbReference>
<feature type="transmembrane region" description="Helical" evidence="7">
    <location>
        <begin position="263"/>
        <end position="283"/>
    </location>
</feature>
<proteinExistence type="inferred from homology"/>